<feature type="transmembrane region" description="Helical" evidence="8">
    <location>
        <begin position="108"/>
        <end position="128"/>
    </location>
</feature>
<feature type="transmembrane region" description="Helical" evidence="8">
    <location>
        <begin position="251"/>
        <end position="274"/>
    </location>
</feature>
<evidence type="ECO:0000256" key="5">
    <source>
        <dbReference type="ARBA" id="ARBA00022989"/>
    </source>
</evidence>
<dbReference type="Proteomes" id="UP000321118">
    <property type="component" value="Unassembled WGS sequence"/>
</dbReference>
<organism evidence="10 11">
    <name type="scientific">Cellulomonas xylanilytica</name>
    <dbReference type="NCBI Taxonomy" id="233583"/>
    <lineage>
        <taxon>Bacteria</taxon>
        <taxon>Bacillati</taxon>
        <taxon>Actinomycetota</taxon>
        <taxon>Actinomycetes</taxon>
        <taxon>Micrococcales</taxon>
        <taxon>Cellulomonadaceae</taxon>
        <taxon>Cellulomonas</taxon>
    </lineage>
</organism>
<proteinExistence type="inferred from homology"/>
<dbReference type="RefSeq" id="WP_146927126.1">
    <property type="nucleotide sequence ID" value="NZ_BJUB01000005.1"/>
</dbReference>
<keyword evidence="6 8" id="KW-0472">Membrane</keyword>
<dbReference type="AlphaFoldDB" id="A0A510V831"/>
<keyword evidence="4 8" id="KW-0812">Transmembrane</keyword>
<gene>
    <name evidence="10" type="ORF">CXY01_18250</name>
</gene>
<keyword evidence="3" id="KW-1003">Cell membrane</keyword>
<feature type="transmembrane region" description="Helical" evidence="8">
    <location>
        <begin position="295"/>
        <end position="316"/>
    </location>
</feature>
<dbReference type="EMBL" id="BJUB01000005">
    <property type="protein sequence ID" value="GEK21305.1"/>
    <property type="molecule type" value="Genomic_DNA"/>
</dbReference>
<dbReference type="OrthoDB" id="4394033at2"/>
<dbReference type="PANTHER" id="PTHR40074:SF2">
    <property type="entry name" value="O-ACETYLTRANSFERASE WECH"/>
    <property type="match status" value="1"/>
</dbReference>
<evidence type="ECO:0000313" key="10">
    <source>
        <dbReference type="EMBL" id="GEK21305.1"/>
    </source>
</evidence>
<comment type="similarity">
    <text evidence="2">Belongs to the acyltransferase 3 family.</text>
</comment>
<reference evidence="10 11" key="1">
    <citation type="submission" date="2019-07" db="EMBL/GenBank/DDBJ databases">
        <title>Whole genome shotgun sequence of Cellulomonas xylanilytica NBRC 101102.</title>
        <authorList>
            <person name="Hosoyama A."/>
            <person name="Uohara A."/>
            <person name="Ohji S."/>
            <person name="Ichikawa N."/>
        </authorList>
    </citation>
    <scope>NUCLEOTIDE SEQUENCE [LARGE SCALE GENOMIC DNA]</scope>
    <source>
        <strain evidence="10 11">NBRC 101102</strain>
    </source>
</reference>
<comment type="caution">
    <text evidence="10">The sequence shown here is derived from an EMBL/GenBank/DDBJ whole genome shotgun (WGS) entry which is preliminary data.</text>
</comment>
<evidence type="ECO:0000256" key="4">
    <source>
        <dbReference type="ARBA" id="ARBA00022692"/>
    </source>
</evidence>
<keyword evidence="5 8" id="KW-1133">Transmembrane helix</keyword>
<evidence type="ECO:0000259" key="9">
    <source>
        <dbReference type="Pfam" id="PF01757"/>
    </source>
</evidence>
<evidence type="ECO:0000256" key="3">
    <source>
        <dbReference type="ARBA" id="ARBA00022475"/>
    </source>
</evidence>
<feature type="compositionally biased region" description="Low complexity" evidence="7">
    <location>
        <begin position="1"/>
        <end position="14"/>
    </location>
</feature>
<dbReference type="GO" id="GO:0009246">
    <property type="term" value="P:enterobacterial common antigen biosynthetic process"/>
    <property type="evidence" value="ECO:0007669"/>
    <property type="project" value="TreeGrafter"/>
</dbReference>
<comment type="subcellular location">
    <subcellularLocation>
        <location evidence="1">Cell membrane</location>
        <topology evidence="1">Multi-pass membrane protein</topology>
    </subcellularLocation>
</comment>
<sequence length="369" mass="39211">MSTPGATSAPAPADTGREPDRAPRLAWVDATRGYSVAAVVLFHVVLWWTLASPAGIADPGDSLWRTVNSWLGSVRMPVLLAASGLVMSRQVRAGLHRSTTVFRAVGNYYLYLVWLALYAVFFVVVPATELPHRIDGVGDLLVQVVAPATTLWYLFALAVFIPVLAAARRVPAWLVLTALVPLSVWAHTLDDTASFWPRILEVFVFFAVGVYGAPLLRRLGERGGPGLLLATAVLAAGVTLLGRVMEGPVLGGVLFVLRGTAFMLLAVVAVALVVRWGPALRLGVGLGRHTLAVYVLHPLWIYLLLWATAGAAGALVDGVLGSAVGALLAPLAITAAVIALSLGVEVLTRRAGWSALWELPRPVRARLGR</sequence>
<keyword evidence="11" id="KW-1185">Reference proteome</keyword>
<feature type="transmembrane region" description="Helical" evidence="8">
    <location>
        <begin position="172"/>
        <end position="189"/>
    </location>
</feature>
<feature type="region of interest" description="Disordered" evidence="7">
    <location>
        <begin position="1"/>
        <end position="20"/>
    </location>
</feature>
<feature type="transmembrane region" description="Helical" evidence="8">
    <location>
        <begin position="33"/>
        <end position="50"/>
    </location>
</feature>
<feature type="transmembrane region" description="Helical" evidence="8">
    <location>
        <begin position="322"/>
        <end position="344"/>
    </location>
</feature>
<feature type="transmembrane region" description="Helical" evidence="8">
    <location>
        <begin position="140"/>
        <end position="165"/>
    </location>
</feature>
<feature type="transmembrane region" description="Helical" evidence="8">
    <location>
        <begin position="70"/>
        <end position="87"/>
    </location>
</feature>
<protein>
    <recommendedName>
        <fullName evidence="9">Acyltransferase 3 domain-containing protein</fullName>
    </recommendedName>
</protein>
<name>A0A510V831_9CELL</name>
<accession>A0A510V831</accession>
<feature type="transmembrane region" description="Helical" evidence="8">
    <location>
        <begin position="226"/>
        <end position="245"/>
    </location>
</feature>
<evidence type="ECO:0000256" key="6">
    <source>
        <dbReference type="ARBA" id="ARBA00023136"/>
    </source>
</evidence>
<evidence type="ECO:0000313" key="11">
    <source>
        <dbReference type="Proteomes" id="UP000321118"/>
    </source>
</evidence>
<evidence type="ECO:0000256" key="2">
    <source>
        <dbReference type="ARBA" id="ARBA00007400"/>
    </source>
</evidence>
<dbReference type="GO" id="GO:0005886">
    <property type="term" value="C:plasma membrane"/>
    <property type="evidence" value="ECO:0007669"/>
    <property type="project" value="UniProtKB-SubCell"/>
</dbReference>
<dbReference type="PANTHER" id="PTHR40074">
    <property type="entry name" value="O-ACETYLTRANSFERASE WECH"/>
    <property type="match status" value="1"/>
</dbReference>
<feature type="transmembrane region" description="Helical" evidence="8">
    <location>
        <begin position="195"/>
        <end position="214"/>
    </location>
</feature>
<evidence type="ECO:0000256" key="7">
    <source>
        <dbReference type="SAM" id="MobiDB-lite"/>
    </source>
</evidence>
<dbReference type="GO" id="GO:0016413">
    <property type="term" value="F:O-acetyltransferase activity"/>
    <property type="evidence" value="ECO:0007669"/>
    <property type="project" value="TreeGrafter"/>
</dbReference>
<dbReference type="Pfam" id="PF01757">
    <property type="entry name" value="Acyl_transf_3"/>
    <property type="match status" value="1"/>
</dbReference>
<evidence type="ECO:0000256" key="8">
    <source>
        <dbReference type="SAM" id="Phobius"/>
    </source>
</evidence>
<evidence type="ECO:0000256" key="1">
    <source>
        <dbReference type="ARBA" id="ARBA00004651"/>
    </source>
</evidence>
<feature type="domain" description="Acyltransferase 3" evidence="9">
    <location>
        <begin position="26"/>
        <end position="340"/>
    </location>
</feature>
<dbReference type="InterPro" id="IPR002656">
    <property type="entry name" value="Acyl_transf_3_dom"/>
</dbReference>